<proteinExistence type="predicted"/>
<evidence type="ECO:0000313" key="7">
    <source>
        <dbReference type="EMBL" id="EKE87051.1"/>
    </source>
</evidence>
<feature type="transmembrane region" description="Helical" evidence="6">
    <location>
        <begin position="42"/>
        <end position="68"/>
    </location>
</feature>
<dbReference type="GO" id="GO:0015171">
    <property type="term" value="F:amino acid transmembrane transporter activity"/>
    <property type="evidence" value="ECO:0007669"/>
    <property type="project" value="TreeGrafter"/>
</dbReference>
<dbReference type="InterPro" id="IPR001123">
    <property type="entry name" value="LeuE-type"/>
</dbReference>
<feature type="transmembrane region" description="Helical" evidence="6">
    <location>
        <begin position="12"/>
        <end position="30"/>
    </location>
</feature>
<dbReference type="Pfam" id="PF01810">
    <property type="entry name" value="LysE"/>
    <property type="match status" value="1"/>
</dbReference>
<feature type="transmembrane region" description="Helical" evidence="6">
    <location>
        <begin position="154"/>
        <end position="173"/>
    </location>
</feature>
<evidence type="ECO:0000313" key="8">
    <source>
        <dbReference type="Proteomes" id="UP000014115"/>
    </source>
</evidence>
<name>K2JUE0_9GAMM</name>
<dbReference type="PANTHER" id="PTHR30086">
    <property type="entry name" value="ARGININE EXPORTER PROTEIN ARGO"/>
    <property type="match status" value="1"/>
</dbReference>
<keyword evidence="8" id="KW-1185">Reference proteome</keyword>
<sequence length="213" mass="23955">MPQVYLQESLTIALVHLLAVASPGPDFAVLSRYAISEGRKTGIWVALGIGSGILVHVTYSLIGVGLIIQQTPWLRQLCLLIGAAYLAYIAVLSLRAQPRAELPNNDVAIRIGKGRAWRVGFLTNALNVKATLFFMTLFSTIVSAQTPFWLQAGYGLYLTLATALWFCFLAWLLTHRRWYRWLWCHSHWVDRTMGVVLMVIVAYLLHEWVTLVA</sequence>
<evidence type="ECO:0000256" key="4">
    <source>
        <dbReference type="ARBA" id="ARBA00022989"/>
    </source>
</evidence>
<reference evidence="7 8" key="1">
    <citation type="journal article" date="2012" name="J. Bacteriol.">
        <title>Genome Sequence of Idiomarina xiamenensis Type Strain 10-D-4.</title>
        <authorList>
            <person name="Lai Q."/>
            <person name="Wang L."/>
            <person name="Wang W."/>
            <person name="Shao Z."/>
        </authorList>
    </citation>
    <scope>NUCLEOTIDE SEQUENCE [LARGE SCALE GENOMIC DNA]</scope>
    <source>
        <strain evidence="7 8">10-D-4</strain>
    </source>
</reference>
<evidence type="ECO:0000256" key="2">
    <source>
        <dbReference type="ARBA" id="ARBA00022475"/>
    </source>
</evidence>
<organism evidence="7 8">
    <name type="scientific">Idiomarina xiamenensis 10-D-4</name>
    <dbReference type="NCBI Taxonomy" id="740709"/>
    <lineage>
        <taxon>Bacteria</taxon>
        <taxon>Pseudomonadati</taxon>
        <taxon>Pseudomonadota</taxon>
        <taxon>Gammaproteobacteria</taxon>
        <taxon>Alteromonadales</taxon>
        <taxon>Idiomarinaceae</taxon>
        <taxon>Idiomarina</taxon>
    </lineage>
</organism>
<dbReference type="eggNOG" id="COG1280">
    <property type="taxonomic scope" value="Bacteria"/>
</dbReference>
<dbReference type="Proteomes" id="UP000014115">
    <property type="component" value="Unassembled WGS sequence"/>
</dbReference>
<feature type="transmembrane region" description="Helical" evidence="6">
    <location>
        <begin position="194"/>
        <end position="211"/>
    </location>
</feature>
<comment type="subcellular location">
    <subcellularLocation>
        <location evidence="1">Cell membrane</location>
        <topology evidence="1">Multi-pass membrane protein</topology>
    </subcellularLocation>
</comment>
<comment type="caution">
    <text evidence="7">The sequence shown here is derived from an EMBL/GenBank/DDBJ whole genome shotgun (WGS) entry which is preliminary data.</text>
</comment>
<keyword evidence="4 6" id="KW-1133">Transmembrane helix</keyword>
<evidence type="ECO:0000256" key="3">
    <source>
        <dbReference type="ARBA" id="ARBA00022692"/>
    </source>
</evidence>
<dbReference type="PATRIC" id="fig|740709.3.peg.480"/>
<accession>K2JUE0</accession>
<keyword evidence="2" id="KW-1003">Cell membrane</keyword>
<dbReference type="EMBL" id="AMRG01000002">
    <property type="protein sequence ID" value="EKE87051.1"/>
    <property type="molecule type" value="Genomic_DNA"/>
</dbReference>
<dbReference type="AlphaFoldDB" id="K2JUE0"/>
<keyword evidence="3 6" id="KW-0812">Transmembrane</keyword>
<dbReference type="OrthoDB" id="581870at2"/>
<gene>
    <name evidence="7" type="ORF">A10D4_02377</name>
</gene>
<feature type="transmembrane region" description="Helical" evidence="6">
    <location>
        <begin position="74"/>
        <end position="94"/>
    </location>
</feature>
<evidence type="ECO:0000256" key="1">
    <source>
        <dbReference type="ARBA" id="ARBA00004651"/>
    </source>
</evidence>
<dbReference type="GO" id="GO:0005886">
    <property type="term" value="C:plasma membrane"/>
    <property type="evidence" value="ECO:0007669"/>
    <property type="project" value="UniProtKB-SubCell"/>
</dbReference>
<dbReference type="STRING" id="740709.A10D4_02377"/>
<keyword evidence="5 6" id="KW-0472">Membrane</keyword>
<dbReference type="RefSeq" id="WP_008487494.1">
    <property type="nucleotide sequence ID" value="NZ_AMRG01000002.1"/>
</dbReference>
<feature type="transmembrane region" description="Helical" evidence="6">
    <location>
        <begin position="119"/>
        <end position="142"/>
    </location>
</feature>
<evidence type="ECO:0000256" key="5">
    <source>
        <dbReference type="ARBA" id="ARBA00023136"/>
    </source>
</evidence>
<evidence type="ECO:0000256" key="6">
    <source>
        <dbReference type="SAM" id="Phobius"/>
    </source>
</evidence>
<dbReference type="PANTHER" id="PTHR30086:SF20">
    <property type="entry name" value="ARGININE EXPORTER PROTEIN ARGO-RELATED"/>
    <property type="match status" value="1"/>
</dbReference>
<protein>
    <submittedName>
        <fullName evidence="7">Amino acid transporter LysE</fullName>
    </submittedName>
</protein>